<dbReference type="GO" id="GO:0005886">
    <property type="term" value="C:plasma membrane"/>
    <property type="evidence" value="ECO:0007669"/>
    <property type="project" value="UniProtKB-SubCell"/>
</dbReference>
<dbReference type="STRING" id="745776.DGo_CA1619"/>
<reference evidence="7 8" key="1">
    <citation type="journal article" date="2012" name="PLoS ONE">
        <title>Genome sequence and transcriptome analysis of the radioresistant bacterium Deinococcus gobiensis: insights into the extreme environmental adaptations.</title>
        <authorList>
            <person name="Yuan M."/>
            <person name="Chen M."/>
            <person name="Zhang W."/>
            <person name="Lu W."/>
            <person name="Wang J."/>
            <person name="Yang M."/>
            <person name="Zhao P."/>
            <person name="Tang R."/>
            <person name="Li X."/>
            <person name="Hao Y."/>
            <person name="Zhou Z."/>
            <person name="Zhan Y."/>
            <person name="Yu H."/>
            <person name="Teng C."/>
            <person name="Yan Y."/>
            <person name="Ping S."/>
            <person name="Wang Y."/>
            <person name="Lin M."/>
        </authorList>
    </citation>
    <scope>NUCLEOTIDE SEQUENCE [LARGE SCALE GENOMIC DNA]</scope>
    <source>
        <strain evidence="7 8">I-0</strain>
    </source>
</reference>
<keyword evidence="8" id="KW-1185">Reference proteome</keyword>
<dbReference type="Pfam" id="PF03788">
    <property type="entry name" value="LrgA"/>
    <property type="match status" value="1"/>
</dbReference>
<dbReference type="PATRIC" id="fig|745776.4.peg.1665"/>
<feature type="transmembrane region" description="Helical" evidence="6">
    <location>
        <begin position="81"/>
        <end position="104"/>
    </location>
</feature>
<evidence type="ECO:0000256" key="3">
    <source>
        <dbReference type="ARBA" id="ARBA00022692"/>
    </source>
</evidence>
<evidence type="ECO:0000313" key="8">
    <source>
        <dbReference type="Proteomes" id="UP000007575"/>
    </source>
</evidence>
<dbReference type="PANTHER" id="PTHR33931:SF2">
    <property type="entry name" value="HOLIN-LIKE PROTEIN CIDA"/>
    <property type="match status" value="1"/>
</dbReference>
<comment type="subcellular location">
    <subcellularLocation>
        <location evidence="1">Cell membrane</location>
        <topology evidence="1">Multi-pass membrane protein</topology>
    </subcellularLocation>
</comment>
<protein>
    <recommendedName>
        <fullName evidence="9">CidA/LrgA family protein</fullName>
    </recommendedName>
</protein>
<proteinExistence type="predicted"/>
<sequence length="123" mass="12255">MLGLGILLAFAALGQALAAGLRLPLPGSVLGMVLLWAALGVGAIRLHWVAPAADGLLGVLGLLFVPATAGVVDYLSAGAQWGLWLLVMASGLLLGAGVAGLLAARLVRPEPAPPEPAPPERSA</sequence>
<keyword evidence="2" id="KW-1003">Cell membrane</keyword>
<keyword evidence="3 6" id="KW-0812">Transmembrane</keyword>
<evidence type="ECO:0000256" key="1">
    <source>
        <dbReference type="ARBA" id="ARBA00004651"/>
    </source>
</evidence>
<dbReference type="PANTHER" id="PTHR33931">
    <property type="entry name" value="HOLIN-LIKE PROTEIN CIDA-RELATED"/>
    <property type="match status" value="1"/>
</dbReference>
<gene>
    <name evidence="7" type="ordered locus">DGo_CA1619</name>
</gene>
<keyword evidence="4 6" id="KW-1133">Transmembrane helix</keyword>
<evidence type="ECO:0000313" key="7">
    <source>
        <dbReference type="EMBL" id="AFD25546.1"/>
    </source>
</evidence>
<evidence type="ECO:0000256" key="6">
    <source>
        <dbReference type="SAM" id="Phobius"/>
    </source>
</evidence>
<organism evidence="7 8">
    <name type="scientific">Deinococcus gobiensis (strain DSM 21396 / JCM 16679 / CGMCC 1.7299 / I-0)</name>
    <dbReference type="NCBI Taxonomy" id="745776"/>
    <lineage>
        <taxon>Bacteria</taxon>
        <taxon>Thermotogati</taxon>
        <taxon>Deinococcota</taxon>
        <taxon>Deinococci</taxon>
        <taxon>Deinococcales</taxon>
        <taxon>Deinococcaceae</taxon>
        <taxon>Deinococcus</taxon>
    </lineage>
</organism>
<feature type="transmembrane region" description="Helical" evidence="6">
    <location>
        <begin position="55"/>
        <end position="75"/>
    </location>
</feature>
<name>H8GV29_DEIGI</name>
<keyword evidence="5 6" id="KW-0472">Membrane</keyword>
<dbReference type="eggNOG" id="COG1380">
    <property type="taxonomic scope" value="Bacteria"/>
</dbReference>
<dbReference type="Proteomes" id="UP000007575">
    <property type="component" value="Chromosome"/>
</dbReference>
<dbReference type="InterPro" id="IPR005538">
    <property type="entry name" value="LrgA/CidA"/>
</dbReference>
<evidence type="ECO:0000256" key="4">
    <source>
        <dbReference type="ARBA" id="ARBA00022989"/>
    </source>
</evidence>
<evidence type="ECO:0000256" key="2">
    <source>
        <dbReference type="ARBA" id="ARBA00022475"/>
    </source>
</evidence>
<evidence type="ECO:0008006" key="9">
    <source>
        <dbReference type="Google" id="ProtNLM"/>
    </source>
</evidence>
<dbReference type="EMBL" id="CP002191">
    <property type="protein sequence ID" value="AFD25546.1"/>
    <property type="molecule type" value="Genomic_DNA"/>
</dbReference>
<feature type="transmembrane region" description="Helical" evidence="6">
    <location>
        <begin position="28"/>
        <end position="48"/>
    </location>
</feature>
<accession>H8GV29</accession>
<dbReference type="KEGG" id="dgo:DGo_CA1619"/>
<evidence type="ECO:0000256" key="5">
    <source>
        <dbReference type="ARBA" id="ARBA00023136"/>
    </source>
</evidence>
<dbReference type="AlphaFoldDB" id="H8GV29"/>
<dbReference type="HOGENOM" id="CLU_113736_3_2_0"/>